<gene>
    <name evidence="2" type="ORF">MM415A03080_0009</name>
    <name evidence="3" type="ORF">MM415B04326_0002</name>
    <name evidence="1" type="ORF">TM448A02192_0006</name>
    <name evidence="4" type="ORF">TM448B03517_0002</name>
</gene>
<dbReference type="EMBL" id="MT143128">
    <property type="protein sequence ID" value="QJA93176.1"/>
    <property type="molecule type" value="Genomic_DNA"/>
</dbReference>
<proteinExistence type="predicted"/>
<dbReference type="EMBL" id="MT144270">
    <property type="protein sequence ID" value="QJA51527.1"/>
    <property type="molecule type" value="Genomic_DNA"/>
</dbReference>
<dbReference type="EMBL" id="MT141894">
    <property type="protein sequence ID" value="QJA71721.1"/>
    <property type="molecule type" value="Genomic_DNA"/>
</dbReference>
<reference evidence="1" key="1">
    <citation type="submission" date="2020-03" db="EMBL/GenBank/DDBJ databases">
        <title>The deep terrestrial virosphere.</title>
        <authorList>
            <person name="Holmfeldt K."/>
            <person name="Nilsson E."/>
            <person name="Simone D."/>
            <person name="Lopez-Fernandez M."/>
            <person name="Wu X."/>
            <person name="de Brujin I."/>
            <person name="Lundin D."/>
            <person name="Andersson A."/>
            <person name="Bertilsson S."/>
            <person name="Dopson M."/>
        </authorList>
    </citation>
    <scope>NUCLEOTIDE SEQUENCE</scope>
    <source>
        <strain evidence="2">MM415A03080</strain>
        <strain evidence="3">MM415B04326</strain>
        <strain evidence="1">TM448A02192</strain>
        <strain evidence="4">TM448B03517</strain>
    </source>
</reference>
<protein>
    <submittedName>
        <fullName evidence="1">Uncharacterized protein</fullName>
    </submittedName>
</protein>
<evidence type="ECO:0000313" key="2">
    <source>
        <dbReference type="EMBL" id="QJA71721.1"/>
    </source>
</evidence>
<sequence>MPNNRRVMSVWLKVWKCSTVKVFGPDCHIRLLVHEFTNTGIRESCFIEVGSDQFKMLLTSIREGSVREYDVDASDFDGHVLRQIVDALPDALAGMSFSG</sequence>
<name>A0A6H1ZW31_9ZZZZ</name>
<evidence type="ECO:0000313" key="3">
    <source>
        <dbReference type="EMBL" id="QJA93176.1"/>
    </source>
</evidence>
<evidence type="ECO:0000313" key="1">
    <source>
        <dbReference type="EMBL" id="QJA51527.1"/>
    </source>
</evidence>
<accession>A0A6H1ZW31</accession>
<organism evidence="1">
    <name type="scientific">viral metagenome</name>
    <dbReference type="NCBI Taxonomy" id="1070528"/>
    <lineage>
        <taxon>unclassified sequences</taxon>
        <taxon>metagenomes</taxon>
        <taxon>organismal metagenomes</taxon>
    </lineage>
</organism>
<evidence type="ECO:0000313" key="4">
    <source>
        <dbReference type="EMBL" id="QJI02659.1"/>
    </source>
</evidence>
<dbReference type="AlphaFoldDB" id="A0A6H1ZW31"/>
<dbReference type="EMBL" id="MT145020">
    <property type="protein sequence ID" value="QJI02659.1"/>
    <property type="molecule type" value="Genomic_DNA"/>
</dbReference>